<keyword evidence="7 8" id="KW-0472">Membrane</keyword>
<keyword evidence="2 8" id="KW-0813">Transport</keyword>
<evidence type="ECO:0000313" key="10">
    <source>
        <dbReference type="EMBL" id="SHJ05740.1"/>
    </source>
</evidence>
<feature type="transmembrane region" description="Helical" evidence="8">
    <location>
        <begin position="33"/>
        <end position="54"/>
    </location>
</feature>
<dbReference type="GO" id="GO:0055085">
    <property type="term" value="P:transmembrane transport"/>
    <property type="evidence" value="ECO:0007669"/>
    <property type="project" value="InterPro"/>
</dbReference>
<evidence type="ECO:0000256" key="4">
    <source>
        <dbReference type="ARBA" id="ARBA00022519"/>
    </source>
</evidence>
<keyword evidence="3" id="KW-1003">Cell membrane</keyword>
<dbReference type="Gene3D" id="1.10.3720.10">
    <property type="entry name" value="MetI-like"/>
    <property type="match status" value="1"/>
</dbReference>
<dbReference type="Proteomes" id="UP000184387">
    <property type="component" value="Unassembled WGS sequence"/>
</dbReference>
<dbReference type="SUPFAM" id="SSF161098">
    <property type="entry name" value="MetI-like"/>
    <property type="match status" value="1"/>
</dbReference>
<protein>
    <submittedName>
        <fullName evidence="10">Molybdate transport system permease protein</fullName>
    </submittedName>
</protein>
<gene>
    <name evidence="10" type="ORF">SAMN02745194_01637</name>
</gene>
<organism evidence="10 11">
    <name type="scientific">Muricoccus roseus</name>
    <dbReference type="NCBI Taxonomy" id="198092"/>
    <lineage>
        <taxon>Bacteria</taxon>
        <taxon>Pseudomonadati</taxon>
        <taxon>Pseudomonadota</taxon>
        <taxon>Alphaproteobacteria</taxon>
        <taxon>Acetobacterales</taxon>
        <taxon>Roseomonadaceae</taxon>
        <taxon>Muricoccus</taxon>
    </lineage>
</organism>
<evidence type="ECO:0000256" key="8">
    <source>
        <dbReference type="RuleBase" id="RU363032"/>
    </source>
</evidence>
<evidence type="ECO:0000256" key="7">
    <source>
        <dbReference type="ARBA" id="ARBA00023136"/>
    </source>
</evidence>
<comment type="subcellular location">
    <subcellularLocation>
        <location evidence="1">Cell inner membrane</location>
        <topology evidence="1">Multi-pass membrane protein</topology>
    </subcellularLocation>
    <subcellularLocation>
        <location evidence="8">Cell membrane</location>
        <topology evidence="8">Multi-pass membrane protein</topology>
    </subcellularLocation>
</comment>
<name>A0A1M6G717_9PROT</name>
<sequence>MRRLTAGLVLLGLLVPLPAQLLAGGVEGGWPLRNSLLVALAATLLATLLGTAAGMGLRGRFAGRGLALALIALPLLLPPVIPGAAWLLAAERLGHGAGWPGLALWHALLAAPLVALIVRDALERVEPALFRAAAACGAPPELAARRLLRPRLLPAMAAGAALAFALSVGESSLALLLGAETLPAASLPGGAAAGTALVPLIVAGVLALALLRRPFQPEA</sequence>
<dbReference type="PANTHER" id="PTHR43357">
    <property type="entry name" value="INNER MEMBRANE ABC TRANSPORTER PERMEASE PROTEIN YDCV"/>
    <property type="match status" value="1"/>
</dbReference>
<evidence type="ECO:0000259" key="9">
    <source>
        <dbReference type="PROSITE" id="PS50928"/>
    </source>
</evidence>
<keyword evidence="5 8" id="KW-0812">Transmembrane</keyword>
<dbReference type="RefSeq" id="WP_073133487.1">
    <property type="nucleotide sequence ID" value="NZ_FQZF01000008.1"/>
</dbReference>
<proteinExistence type="inferred from homology"/>
<dbReference type="InterPro" id="IPR000515">
    <property type="entry name" value="MetI-like"/>
</dbReference>
<reference evidence="10 11" key="1">
    <citation type="submission" date="2016-11" db="EMBL/GenBank/DDBJ databases">
        <authorList>
            <person name="Jaros S."/>
            <person name="Januszkiewicz K."/>
            <person name="Wedrychowicz H."/>
        </authorList>
    </citation>
    <scope>NUCLEOTIDE SEQUENCE [LARGE SCALE GENOMIC DNA]</scope>
    <source>
        <strain evidence="10 11">DSM 14916</strain>
    </source>
</reference>
<accession>A0A1M6G717</accession>
<dbReference type="AlphaFoldDB" id="A0A1M6G717"/>
<dbReference type="PANTHER" id="PTHR43357:SF4">
    <property type="entry name" value="INNER MEMBRANE ABC TRANSPORTER PERMEASE PROTEIN YDCV"/>
    <property type="match status" value="1"/>
</dbReference>
<dbReference type="PROSITE" id="PS50928">
    <property type="entry name" value="ABC_TM1"/>
    <property type="match status" value="1"/>
</dbReference>
<evidence type="ECO:0000256" key="1">
    <source>
        <dbReference type="ARBA" id="ARBA00004429"/>
    </source>
</evidence>
<feature type="transmembrane region" description="Helical" evidence="8">
    <location>
        <begin position="102"/>
        <end position="122"/>
    </location>
</feature>
<dbReference type="STRING" id="198092.SAMN02745194_01637"/>
<dbReference type="GO" id="GO:0005886">
    <property type="term" value="C:plasma membrane"/>
    <property type="evidence" value="ECO:0007669"/>
    <property type="project" value="UniProtKB-SubCell"/>
</dbReference>
<evidence type="ECO:0000313" key="11">
    <source>
        <dbReference type="Proteomes" id="UP000184387"/>
    </source>
</evidence>
<evidence type="ECO:0000256" key="5">
    <source>
        <dbReference type="ARBA" id="ARBA00022692"/>
    </source>
</evidence>
<feature type="domain" description="ABC transmembrane type-1" evidence="9">
    <location>
        <begin position="32"/>
        <end position="210"/>
    </location>
</feature>
<feature type="transmembrane region" description="Helical" evidence="8">
    <location>
        <begin position="191"/>
        <end position="211"/>
    </location>
</feature>
<dbReference type="EMBL" id="FQZF01000008">
    <property type="protein sequence ID" value="SHJ05740.1"/>
    <property type="molecule type" value="Genomic_DNA"/>
</dbReference>
<dbReference type="InterPro" id="IPR035906">
    <property type="entry name" value="MetI-like_sf"/>
</dbReference>
<dbReference type="Pfam" id="PF00528">
    <property type="entry name" value="BPD_transp_1"/>
    <property type="match status" value="1"/>
</dbReference>
<evidence type="ECO:0000256" key="2">
    <source>
        <dbReference type="ARBA" id="ARBA00022448"/>
    </source>
</evidence>
<keyword evidence="4" id="KW-0997">Cell inner membrane</keyword>
<keyword evidence="11" id="KW-1185">Reference proteome</keyword>
<feature type="transmembrane region" description="Helical" evidence="8">
    <location>
        <begin position="66"/>
        <end position="90"/>
    </location>
</feature>
<comment type="similarity">
    <text evidence="8">Belongs to the binding-protein-dependent transport system permease family.</text>
</comment>
<evidence type="ECO:0000256" key="6">
    <source>
        <dbReference type="ARBA" id="ARBA00022989"/>
    </source>
</evidence>
<evidence type="ECO:0000256" key="3">
    <source>
        <dbReference type="ARBA" id="ARBA00022475"/>
    </source>
</evidence>
<feature type="transmembrane region" description="Helical" evidence="8">
    <location>
        <begin position="155"/>
        <end position="179"/>
    </location>
</feature>
<keyword evidence="6 8" id="KW-1133">Transmembrane helix</keyword>